<name>A0A327X1J6_9GAMM</name>
<reference evidence="1 2" key="1">
    <citation type="submission" date="2018-06" db="EMBL/GenBank/DDBJ databases">
        <title>Genomic Encyclopedia of Type Strains, Phase III (KMG-III): the genomes of soil and plant-associated and newly described type strains.</title>
        <authorList>
            <person name="Whitman W."/>
        </authorList>
    </citation>
    <scope>NUCLEOTIDE SEQUENCE [LARGE SCALE GENOMIC DNA]</scope>
    <source>
        <strain evidence="1 2">CGMCC 1.15366</strain>
    </source>
</reference>
<accession>A0A327X1J6</accession>
<sequence>MTEHIPQAPQGEFVLFTSADGQTRVECRFESDTLWLSQAMIGELYGKAKATISEHIKNG</sequence>
<comment type="caution">
    <text evidence="1">The sequence shown here is derived from an EMBL/GenBank/DDBJ whole genome shotgun (WGS) entry which is preliminary data.</text>
</comment>
<dbReference type="EMBL" id="QLMD01000009">
    <property type="protein sequence ID" value="RAJ96323.1"/>
    <property type="molecule type" value="Genomic_DNA"/>
</dbReference>
<organism evidence="1 2">
    <name type="scientific">Aliidiomarina maris</name>
    <dbReference type="NCBI Taxonomy" id="531312"/>
    <lineage>
        <taxon>Bacteria</taxon>
        <taxon>Pseudomonadati</taxon>
        <taxon>Pseudomonadota</taxon>
        <taxon>Gammaproteobacteria</taxon>
        <taxon>Alteromonadales</taxon>
        <taxon>Idiomarinaceae</taxon>
        <taxon>Aliidiomarina</taxon>
    </lineage>
</organism>
<gene>
    <name evidence="1" type="ORF">B0I24_1094</name>
</gene>
<protein>
    <recommendedName>
        <fullName evidence="3">Virulence RhuM family protein</fullName>
    </recommendedName>
</protein>
<dbReference type="AlphaFoldDB" id="A0A327X1J6"/>
<evidence type="ECO:0000313" key="1">
    <source>
        <dbReference type="EMBL" id="RAJ96323.1"/>
    </source>
</evidence>
<dbReference type="PANTHER" id="PTHR35810:SF1">
    <property type="entry name" value="CYTOPLASMIC PROTEIN"/>
    <property type="match status" value="1"/>
</dbReference>
<evidence type="ECO:0000313" key="2">
    <source>
        <dbReference type="Proteomes" id="UP000249203"/>
    </source>
</evidence>
<evidence type="ECO:0008006" key="3">
    <source>
        <dbReference type="Google" id="ProtNLM"/>
    </source>
</evidence>
<dbReference type="Proteomes" id="UP000249203">
    <property type="component" value="Unassembled WGS sequence"/>
</dbReference>
<proteinExistence type="predicted"/>
<dbReference type="PANTHER" id="PTHR35810">
    <property type="entry name" value="CYTOPLASMIC PROTEIN-RELATED"/>
    <property type="match status" value="1"/>
</dbReference>